<dbReference type="Proteomes" id="UP000014316">
    <property type="component" value="Unassembled WGS sequence"/>
</dbReference>
<evidence type="ECO:0008006" key="5">
    <source>
        <dbReference type="Google" id="ProtNLM"/>
    </source>
</evidence>
<name>A0A829GH31_LACPA</name>
<evidence type="ECO:0000259" key="1">
    <source>
        <dbReference type="Pfam" id="PF07179"/>
    </source>
</evidence>
<feature type="non-terminal residue" evidence="3">
    <location>
        <position position="1"/>
    </location>
</feature>
<protein>
    <recommendedName>
        <fullName evidence="5">SseB protein</fullName>
    </recommendedName>
</protein>
<accession>A0A829GH31</accession>
<dbReference type="InterPro" id="IPR009839">
    <property type="entry name" value="SseB_N"/>
</dbReference>
<dbReference type="Pfam" id="PF14581">
    <property type="entry name" value="SseB_C"/>
    <property type="match status" value="1"/>
</dbReference>
<reference evidence="3 4" key="1">
    <citation type="journal article" date="2013" name="PLoS ONE">
        <title>Lactobacillus paracasei comparative genomics: towards species pan-genome definition and exploitation of diversity.</title>
        <authorList>
            <person name="Smokvina T."/>
            <person name="Wels M."/>
            <person name="Polka J."/>
            <person name="Chervaux C."/>
            <person name="Brisse S."/>
            <person name="Boekhorst J."/>
            <person name="van Hylckama Vlieg J.E."/>
            <person name="Siezen R.J."/>
        </authorList>
    </citation>
    <scope>NUCLEOTIDE SEQUENCE [LARGE SCALE GENOMIC DNA]</scope>
    <source>
        <strain evidence="3 4">Lpp123</strain>
    </source>
</reference>
<feature type="domain" description="SseB protein C-terminal" evidence="2">
    <location>
        <begin position="134"/>
        <end position="234"/>
    </location>
</feature>
<dbReference type="AlphaFoldDB" id="A0A829GH31"/>
<evidence type="ECO:0000313" key="3">
    <source>
        <dbReference type="EMBL" id="EPC54314.1"/>
    </source>
</evidence>
<evidence type="ECO:0000313" key="4">
    <source>
        <dbReference type="Proteomes" id="UP000014316"/>
    </source>
</evidence>
<comment type="caution">
    <text evidence="3">The sequence shown here is derived from an EMBL/GenBank/DDBJ whole genome shotgun (WGS) entry which is preliminary data.</text>
</comment>
<gene>
    <name evidence="3" type="ORF">Lpp123_07490</name>
</gene>
<dbReference type="Pfam" id="PF07179">
    <property type="entry name" value="SseB"/>
    <property type="match status" value="1"/>
</dbReference>
<dbReference type="EMBL" id="ANJW01000436">
    <property type="protein sequence ID" value="EPC54314.1"/>
    <property type="molecule type" value="Genomic_DNA"/>
</dbReference>
<evidence type="ECO:0000259" key="2">
    <source>
        <dbReference type="Pfam" id="PF14581"/>
    </source>
</evidence>
<proteinExistence type="predicted"/>
<dbReference type="InterPro" id="IPR027945">
    <property type="entry name" value="SseB_C"/>
</dbReference>
<sequence length="234" mass="26094">KTMMTDEPIVQNPQLIHLIQLLRADQNDETQAAFYAALKTAKFMLPVGATRDGDPTIVMITDDQGQDFLPIFTDQANFGKSPDHDQYAVATINDCANFLYEDHDIQGVAINPYGENMLLSRANLFYVAKPDSAKNGEAVRIGEPPRETATLVKHLRDYLAKLRTVHAAYLTTMIRADDTQSLLLVVDADKGTDLHAIVAFAEAYLPETTQFHVSPNDNELGRYVSGEFAPFYQR</sequence>
<feature type="domain" description="SseB protein N-terminal" evidence="1">
    <location>
        <begin position="18"/>
        <end position="118"/>
    </location>
</feature>
<organism evidence="3 4">
    <name type="scientific">Lacticaseibacillus paracasei subsp. paracasei Lpp123</name>
    <dbReference type="NCBI Taxonomy" id="1256201"/>
    <lineage>
        <taxon>Bacteria</taxon>
        <taxon>Bacillati</taxon>
        <taxon>Bacillota</taxon>
        <taxon>Bacilli</taxon>
        <taxon>Lactobacillales</taxon>
        <taxon>Lactobacillaceae</taxon>
        <taxon>Lacticaseibacillus</taxon>
    </lineage>
</organism>